<dbReference type="EMBL" id="CP077302">
    <property type="protein sequence ID" value="QXB18314.1"/>
    <property type="molecule type" value="Genomic_DNA"/>
</dbReference>
<name>A0AAP7CCW4_9CORY</name>
<accession>A0AAP7CCW4</accession>
<dbReference type="Proteomes" id="UP000591626">
    <property type="component" value="Unassembled WGS sequence"/>
</dbReference>
<evidence type="ECO:0000313" key="2">
    <source>
        <dbReference type="EMBL" id="QXB18314.1"/>
    </source>
</evidence>
<gene>
    <name evidence="1" type="ORF">HC138_09435</name>
    <name evidence="2" type="ORF">I6L55_10645</name>
</gene>
<dbReference type="EMBL" id="JAAUVV010000020">
    <property type="protein sequence ID" value="NJJ04565.1"/>
    <property type="molecule type" value="Genomic_DNA"/>
</dbReference>
<dbReference type="Proteomes" id="UP000683520">
    <property type="component" value="Chromosome"/>
</dbReference>
<protein>
    <submittedName>
        <fullName evidence="1">DUF4259 domain-containing protein</fullName>
    </submittedName>
</protein>
<dbReference type="InterPro" id="IPR025355">
    <property type="entry name" value="DUF4259"/>
</dbReference>
<dbReference type="AlphaFoldDB" id="A0AAP7CCW4"/>
<sequence length="117" mass="12847">MGTWDTGPFDNDPAIEAVDAVVNGTFDIAQFRFDCGLGSLGTDEAASVIALAAMLNGHLPERHSGAGVDSPFTFDDRQWIRRRARSILRPGGSELYSMWEDAGELDQWLAEVRKYAV</sequence>
<evidence type="ECO:0000313" key="3">
    <source>
        <dbReference type="Proteomes" id="UP000591626"/>
    </source>
</evidence>
<dbReference type="GeneID" id="92750643"/>
<reference evidence="2 4" key="2">
    <citation type="submission" date="2021-06" db="EMBL/GenBank/DDBJ databases">
        <title>FDA dAtabase for Regulatory Grade micrObial Sequences (FDA-ARGOS): Supporting development and validation of Infectious Disease Dx tests.</title>
        <authorList>
            <person name="Sproer C."/>
            <person name="Gronow S."/>
            <person name="Severitt S."/>
            <person name="Schroder I."/>
            <person name="Tallon L."/>
            <person name="Sadzewicz L."/>
            <person name="Zhao X."/>
            <person name="Boylan J."/>
            <person name="Ott S."/>
            <person name="Bowen H."/>
            <person name="Vavikolanu K."/>
            <person name="Mehta A."/>
            <person name="Aluvathingal J."/>
            <person name="Nadendla S."/>
            <person name="Lowell S."/>
            <person name="Myers T."/>
            <person name="Yan Y."/>
        </authorList>
    </citation>
    <scope>NUCLEOTIDE SEQUENCE [LARGE SCALE GENOMIC DNA]</scope>
    <source>
        <strain evidence="2 4">FDAARGOS 1425</strain>
    </source>
</reference>
<dbReference type="RefSeq" id="WP_070483611.1">
    <property type="nucleotide sequence ID" value="NZ_CP047198.1"/>
</dbReference>
<evidence type="ECO:0000313" key="4">
    <source>
        <dbReference type="Proteomes" id="UP000683520"/>
    </source>
</evidence>
<proteinExistence type="predicted"/>
<dbReference type="Pfam" id="PF14078">
    <property type="entry name" value="DUF4259"/>
    <property type="match status" value="1"/>
</dbReference>
<evidence type="ECO:0000313" key="1">
    <source>
        <dbReference type="EMBL" id="NJJ04565.1"/>
    </source>
</evidence>
<keyword evidence="4" id="KW-1185">Reference proteome</keyword>
<reference evidence="1 3" key="1">
    <citation type="submission" date="2020-03" db="EMBL/GenBank/DDBJ databases">
        <title>Draft genome sequences of bacterial isolates from the female urobiome.</title>
        <authorList>
            <person name="Miller-Ensminger T."/>
            <person name="Wolfe A.J."/>
            <person name="Putonti C."/>
        </authorList>
    </citation>
    <scope>NUCLEOTIDE SEQUENCE [LARGE SCALE GENOMIC DNA]</scope>
    <source>
        <strain evidence="1 3">UMB8490</strain>
    </source>
</reference>
<organism evidence="1 3">
    <name type="scientific">Corynebacterium coyleae</name>
    <dbReference type="NCBI Taxonomy" id="53374"/>
    <lineage>
        <taxon>Bacteria</taxon>
        <taxon>Bacillati</taxon>
        <taxon>Actinomycetota</taxon>
        <taxon>Actinomycetes</taxon>
        <taxon>Mycobacteriales</taxon>
        <taxon>Corynebacteriaceae</taxon>
        <taxon>Corynebacterium</taxon>
    </lineage>
</organism>